<dbReference type="Gene3D" id="3.40.30.10">
    <property type="entry name" value="Glutaredoxin"/>
    <property type="match status" value="1"/>
</dbReference>
<name>A0A947CV08_HYDSH</name>
<dbReference type="Pfam" id="PF00578">
    <property type="entry name" value="AhpC-TSA"/>
    <property type="match status" value="1"/>
</dbReference>
<dbReference type="GO" id="GO:0030313">
    <property type="term" value="C:cell envelope"/>
    <property type="evidence" value="ECO:0007669"/>
    <property type="project" value="UniProtKB-SubCell"/>
</dbReference>
<comment type="subcellular location">
    <subcellularLocation>
        <location evidence="1">Cell envelope</location>
    </subcellularLocation>
</comment>
<dbReference type="SUPFAM" id="SSF52833">
    <property type="entry name" value="Thioredoxin-like"/>
    <property type="match status" value="1"/>
</dbReference>
<dbReference type="InterPro" id="IPR013766">
    <property type="entry name" value="Thioredoxin_domain"/>
</dbReference>
<dbReference type="InterPro" id="IPR050553">
    <property type="entry name" value="Thioredoxin_ResA/DsbE_sf"/>
</dbReference>
<evidence type="ECO:0000256" key="4">
    <source>
        <dbReference type="ARBA" id="ARBA00023157"/>
    </source>
</evidence>
<protein>
    <submittedName>
        <fullName evidence="7">Redoxin domain-containing protein</fullName>
    </submittedName>
</protein>
<gene>
    <name evidence="7" type="ORF">KM312_02795</name>
</gene>
<evidence type="ECO:0000256" key="1">
    <source>
        <dbReference type="ARBA" id="ARBA00004196"/>
    </source>
</evidence>
<dbReference type="Proteomes" id="UP000748108">
    <property type="component" value="Unassembled WGS sequence"/>
</dbReference>
<dbReference type="GO" id="GO:0016209">
    <property type="term" value="F:antioxidant activity"/>
    <property type="evidence" value="ECO:0007669"/>
    <property type="project" value="InterPro"/>
</dbReference>
<dbReference type="InterPro" id="IPR036249">
    <property type="entry name" value="Thioredoxin-like_sf"/>
</dbReference>
<keyword evidence="3" id="KW-0735">Signal-anchor</keyword>
<evidence type="ECO:0000313" key="7">
    <source>
        <dbReference type="EMBL" id="MBT9281584.1"/>
    </source>
</evidence>
<dbReference type="PROSITE" id="PS51352">
    <property type="entry name" value="THIOREDOXIN_2"/>
    <property type="match status" value="1"/>
</dbReference>
<dbReference type="CDD" id="cd02966">
    <property type="entry name" value="TlpA_like_family"/>
    <property type="match status" value="1"/>
</dbReference>
<proteinExistence type="predicted"/>
<evidence type="ECO:0000313" key="8">
    <source>
        <dbReference type="Proteomes" id="UP000748108"/>
    </source>
</evidence>
<dbReference type="GO" id="GO:0017004">
    <property type="term" value="P:cytochrome complex assembly"/>
    <property type="evidence" value="ECO:0007669"/>
    <property type="project" value="UniProtKB-KW"/>
</dbReference>
<keyword evidence="5" id="KW-0676">Redox-active center</keyword>
<comment type="caution">
    <text evidence="7">The sequence shown here is derived from an EMBL/GenBank/DDBJ whole genome shotgun (WGS) entry which is preliminary data.</text>
</comment>
<dbReference type="AlphaFoldDB" id="A0A947CV08"/>
<sequence length="173" mass="19060">MKNRAVQAGLVVLLLAGAAWVIWSNFVSRAEPIEVGRPAPDFTAALLDGGTVTLSELRGHPVLLNFWATYCPYCIDEMPAIESVYQKFKDDGFIVIGINTGESAVTMQGYVRRTGVTYPIALDRDATITKRYRVYDLPRSIFIAPDGTVAVDHIGPMTAEMVERFYAKAITGR</sequence>
<keyword evidence="4" id="KW-1015">Disulfide bond</keyword>
<evidence type="ECO:0000259" key="6">
    <source>
        <dbReference type="PROSITE" id="PS51352"/>
    </source>
</evidence>
<keyword evidence="3" id="KW-0812">Transmembrane</keyword>
<evidence type="ECO:0000256" key="2">
    <source>
        <dbReference type="ARBA" id="ARBA00022748"/>
    </source>
</evidence>
<feature type="domain" description="Thioredoxin" evidence="6">
    <location>
        <begin position="33"/>
        <end position="171"/>
    </location>
</feature>
<dbReference type="InterPro" id="IPR000866">
    <property type="entry name" value="AhpC/TSA"/>
</dbReference>
<evidence type="ECO:0000256" key="3">
    <source>
        <dbReference type="ARBA" id="ARBA00022968"/>
    </source>
</evidence>
<reference evidence="7" key="1">
    <citation type="journal article" date="2021" name="Microbiology">
        <title>Metagenomic Analysis of the Microbial Community in the Underground Coal Fire Area (Kemerovo Region, Russia) Revealed Predominance of Thermophilic Members of the Phyla Deinococcus-thermus, Aquificae, and Firmicutes.</title>
        <authorList>
            <person name="Kadnikov V."/>
            <person name="Mardanov A.V."/>
            <person name="Beletsky A.V."/>
            <person name="Karnachuk O.V."/>
            <person name="Ravin N.V."/>
        </authorList>
    </citation>
    <scope>NUCLEOTIDE SEQUENCE</scope>
    <source>
        <strain evidence="7">RBS10-49</strain>
    </source>
</reference>
<organism evidence="7 8">
    <name type="scientific">Hydrogenibacillus schlegelii</name>
    <name type="common">Bacillus schlegelii</name>
    <dbReference type="NCBI Taxonomy" id="1484"/>
    <lineage>
        <taxon>Bacteria</taxon>
        <taxon>Bacillati</taxon>
        <taxon>Bacillota</taxon>
        <taxon>Bacilli</taxon>
        <taxon>Bacillales</taxon>
        <taxon>Bacillales Family X. Incertae Sedis</taxon>
        <taxon>Hydrogenibacillus</taxon>
    </lineage>
</organism>
<dbReference type="EMBL" id="JAHHQF010000039">
    <property type="protein sequence ID" value="MBT9281584.1"/>
    <property type="molecule type" value="Genomic_DNA"/>
</dbReference>
<dbReference type="PANTHER" id="PTHR42852">
    <property type="entry name" value="THIOL:DISULFIDE INTERCHANGE PROTEIN DSBE"/>
    <property type="match status" value="1"/>
</dbReference>
<dbReference type="PANTHER" id="PTHR42852:SF6">
    <property type="entry name" value="THIOL:DISULFIDE INTERCHANGE PROTEIN DSBE"/>
    <property type="match status" value="1"/>
</dbReference>
<dbReference type="GO" id="GO:0016491">
    <property type="term" value="F:oxidoreductase activity"/>
    <property type="evidence" value="ECO:0007669"/>
    <property type="project" value="InterPro"/>
</dbReference>
<accession>A0A947CV08</accession>
<keyword evidence="2" id="KW-0201">Cytochrome c-type biogenesis</keyword>
<evidence type="ECO:0000256" key="5">
    <source>
        <dbReference type="ARBA" id="ARBA00023284"/>
    </source>
</evidence>